<sequence length="757" mass="82222">MESVLSITRLPSCGGAVSQCGSSSLSVLGGDIVLYCRDATWRAFCRRQCTSAWRSWEETSGCRGVNFQNSIRVAKFGAPCERRRRPSCKANVANSRNLAVDPQSSGLRPGPEKLPPAEVVAVSSVGESASDDGLEAGEISDELWKLLVLVPEHIGQKLVAHPEIENLVEIVLDLGRRPLARFPSGDWYISETKVTAQDLQHAISMTGDFGEDNRAGIDRTLHRVSAMRTRSGRVVGLTCRVGRAISGSAEMVRDLVAGSGSLLLMGPPGVGKTTAIREIARMLADEYHKRVVIVDTSNEIAGDGDIPHAGIGMARRMQVPKVDLQHKVMIEAVENHMPQVIVIDEIGTELEANAAGTIAQRGVQLVGTAHGMTVENLIKNPSLQMLAGGIQSVTLGDEEARRRRVQKSVLERQGPPTFSSACEMISRTEWRVHRSLAATVDALLAGKIPRVEVRKMNENGQVVVGNITEYTAQSRPETSSSGSSSAYASDWTTENDRDDDEDYAEGDFGDDAGAGQAWGRSDAPVLLYLHEVTEESLEQVMDVMGLENTVQITEDIGAADAVLALRSKLKSNSWVRGMAKFRQLPIFVIKANTMAQMVRAMRAIMSMESLGNNSLAATSQSREDEGRKPELNYRQSNSEEDIDALEEARVAVEQIVIPKGQPAELLPRSPEVLALQVKLVESYQLASEKIGSEANKRLRILPSQLIPSITNNSSRTIEQVPDEETFEVDEEFDSDVEDLGVSVAGGTSPGRLPILPE</sequence>
<dbReference type="InterPro" id="IPR034081">
    <property type="entry name" value="R3H_AAA"/>
</dbReference>
<protein>
    <recommendedName>
        <fullName evidence="8">AAA+ ATPase domain-containing protein</fullName>
    </recommendedName>
</protein>
<feature type="region of interest" description="Disordered" evidence="3">
    <location>
        <begin position="737"/>
        <end position="757"/>
    </location>
</feature>
<dbReference type="InterPro" id="IPR001374">
    <property type="entry name" value="R3H_dom"/>
</dbReference>
<evidence type="ECO:0000256" key="3">
    <source>
        <dbReference type="SAM" id="MobiDB-lite"/>
    </source>
</evidence>
<dbReference type="AlphaFoldDB" id="A0A8T0ITJ4"/>
<feature type="compositionally biased region" description="Low complexity" evidence="3">
    <location>
        <begin position="479"/>
        <end position="489"/>
    </location>
</feature>
<organism evidence="6 7">
    <name type="scientific">Ceratodon purpureus</name>
    <name type="common">Fire moss</name>
    <name type="synonym">Dicranum purpureum</name>
    <dbReference type="NCBI Taxonomy" id="3225"/>
    <lineage>
        <taxon>Eukaryota</taxon>
        <taxon>Viridiplantae</taxon>
        <taxon>Streptophyta</taxon>
        <taxon>Embryophyta</taxon>
        <taxon>Bryophyta</taxon>
        <taxon>Bryophytina</taxon>
        <taxon>Bryopsida</taxon>
        <taxon>Dicranidae</taxon>
        <taxon>Pseudoditrichales</taxon>
        <taxon>Ditrichaceae</taxon>
        <taxon>Ceratodon</taxon>
    </lineage>
</organism>
<dbReference type="PANTHER" id="PTHR20953">
    <property type="entry name" value="KINASE-RELATED"/>
    <property type="match status" value="1"/>
</dbReference>
<dbReference type="Pfam" id="PF25516">
    <property type="entry name" value="PTPase"/>
    <property type="match status" value="1"/>
</dbReference>
<evidence type="ECO:0000259" key="5">
    <source>
        <dbReference type="SMART" id="SM00393"/>
    </source>
</evidence>
<dbReference type="Proteomes" id="UP000822688">
    <property type="component" value="Chromosome 2"/>
</dbReference>
<evidence type="ECO:0008006" key="8">
    <source>
        <dbReference type="Google" id="ProtNLM"/>
    </source>
</evidence>
<dbReference type="SMART" id="SM00393">
    <property type="entry name" value="R3H"/>
    <property type="match status" value="1"/>
</dbReference>
<evidence type="ECO:0000313" key="6">
    <source>
        <dbReference type="EMBL" id="KAG0586415.1"/>
    </source>
</evidence>
<keyword evidence="2" id="KW-0067">ATP-binding</keyword>
<comment type="caution">
    <text evidence="6">The sequence shown here is derived from an EMBL/GenBank/DDBJ whole genome shotgun (WGS) entry which is preliminary data.</text>
</comment>
<dbReference type="InterPro" id="IPR027417">
    <property type="entry name" value="P-loop_NTPase"/>
</dbReference>
<dbReference type="InterPro" id="IPR003593">
    <property type="entry name" value="AAA+_ATPase"/>
</dbReference>
<reference evidence="6" key="1">
    <citation type="submission" date="2020-06" db="EMBL/GenBank/DDBJ databases">
        <title>WGS assembly of Ceratodon purpureus strain R40.</title>
        <authorList>
            <person name="Carey S.B."/>
            <person name="Jenkins J."/>
            <person name="Shu S."/>
            <person name="Lovell J.T."/>
            <person name="Sreedasyam A."/>
            <person name="Maumus F."/>
            <person name="Tiley G.P."/>
            <person name="Fernandez-Pozo N."/>
            <person name="Barry K."/>
            <person name="Chen C."/>
            <person name="Wang M."/>
            <person name="Lipzen A."/>
            <person name="Daum C."/>
            <person name="Saski C.A."/>
            <person name="Payton A.C."/>
            <person name="Mcbreen J.C."/>
            <person name="Conrad R.E."/>
            <person name="Kollar L.M."/>
            <person name="Olsson S."/>
            <person name="Huttunen S."/>
            <person name="Landis J.B."/>
            <person name="Wickett N.J."/>
            <person name="Johnson M.G."/>
            <person name="Rensing S.A."/>
            <person name="Grimwood J."/>
            <person name="Schmutz J."/>
            <person name="Mcdaniel S.F."/>
        </authorList>
    </citation>
    <scope>NUCLEOTIDE SEQUENCE</scope>
    <source>
        <strain evidence="6">R40</strain>
    </source>
</reference>
<dbReference type="EMBL" id="CM026422">
    <property type="protein sequence ID" value="KAG0586415.1"/>
    <property type="molecule type" value="Genomic_DNA"/>
</dbReference>
<dbReference type="InterPro" id="IPR045735">
    <property type="entry name" value="Spore_III_AA_AAA+_ATPase"/>
</dbReference>
<dbReference type="Pfam" id="PF19568">
    <property type="entry name" value="Spore_III_AA"/>
    <property type="match status" value="1"/>
</dbReference>
<evidence type="ECO:0000256" key="1">
    <source>
        <dbReference type="ARBA" id="ARBA00022741"/>
    </source>
</evidence>
<dbReference type="CDD" id="cd00009">
    <property type="entry name" value="AAA"/>
    <property type="match status" value="1"/>
</dbReference>
<feature type="compositionally biased region" description="Acidic residues" evidence="3">
    <location>
        <begin position="496"/>
        <end position="510"/>
    </location>
</feature>
<feature type="domain" description="AAA+ ATPase" evidence="4">
    <location>
        <begin position="258"/>
        <end position="415"/>
    </location>
</feature>
<dbReference type="InterPro" id="IPR058670">
    <property type="entry name" value="PTPase_dom"/>
</dbReference>
<feature type="region of interest" description="Disordered" evidence="3">
    <location>
        <begin position="473"/>
        <end position="516"/>
    </location>
</feature>
<dbReference type="SUPFAM" id="SSF52540">
    <property type="entry name" value="P-loop containing nucleoside triphosphate hydrolases"/>
    <property type="match status" value="1"/>
</dbReference>
<accession>A0A8T0ITJ4</accession>
<dbReference type="PRINTS" id="PR00830">
    <property type="entry name" value="ENDOLAPTASE"/>
</dbReference>
<feature type="domain" description="R3H" evidence="5">
    <location>
        <begin position="625"/>
        <end position="703"/>
    </location>
</feature>
<feature type="compositionally biased region" description="Basic and acidic residues" evidence="3">
    <location>
        <begin position="621"/>
        <end position="631"/>
    </location>
</feature>
<dbReference type="Gene3D" id="3.40.50.300">
    <property type="entry name" value="P-loop containing nucleotide triphosphate hydrolases"/>
    <property type="match status" value="1"/>
</dbReference>
<gene>
    <name evidence="6" type="ORF">KC19_2G089000</name>
</gene>
<keyword evidence="1" id="KW-0547">Nucleotide-binding</keyword>
<dbReference type="CDD" id="cd02645">
    <property type="entry name" value="R3H_AAA"/>
    <property type="match status" value="1"/>
</dbReference>
<feature type="region of interest" description="Disordered" evidence="3">
    <location>
        <begin position="614"/>
        <end position="639"/>
    </location>
</feature>
<evidence type="ECO:0000313" key="7">
    <source>
        <dbReference type="Proteomes" id="UP000822688"/>
    </source>
</evidence>
<proteinExistence type="predicted"/>
<dbReference type="FunFam" id="3.40.50.300:FF:001088">
    <property type="entry name" value="uncharacterized protein ycf45 isoform X2"/>
    <property type="match status" value="1"/>
</dbReference>
<dbReference type="GO" id="GO:0003676">
    <property type="term" value="F:nucleic acid binding"/>
    <property type="evidence" value="ECO:0007669"/>
    <property type="project" value="InterPro"/>
</dbReference>
<name>A0A8T0ITJ4_CERPU</name>
<evidence type="ECO:0000259" key="4">
    <source>
        <dbReference type="SMART" id="SM00382"/>
    </source>
</evidence>
<dbReference type="GO" id="GO:0005524">
    <property type="term" value="F:ATP binding"/>
    <property type="evidence" value="ECO:0007669"/>
    <property type="project" value="UniProtKB-KW"/>
</dbReference>
<keyword evidence="7" id="KW-1185">Reference proteome</keyword>
<dbReference type="PANTHER" id="PTHR20953:SF3">
    <property type="entry name" value="P-LOOP CONTAINING NUCLEOSIDE TRIPHOSPHATE HYDROLASES SUPERFAMILY PROTEIN"/>
    <property type="match status" value="1"/>
</dbReference>
<dbReference type="SMART" id="SM00382">
    <property type="entry name" value="AAA"/>
    <property type="match status" value="1"/>
</dbReference>
<evidence type="ECO:0000256" key="2">
    <source>
        <dbReference type="ARBA" id="ARBA00022840"/>
    </source>
</evidence>